<dbReference type="RefSeq" id="WP_161868820.1">
    <property type="nucleotide sequence ID" value="NZ_JAQFAM010000002.1"/>
</dbReference>
<feature type="transmembrane region" description="Helical" evidence="1">
    <location>
        <begin position="81"/>
        <end position="110"/>
    </location>
</feature>
<dbReference type="Pfam" id="PF22564">
    <property type="entry name" value="HAAS"/>
    <property type="match status" value="1"/>
</dbReference>
<keyword evidence="1" id="KW-1133">Transmembrane helix</keyword>
<evidence type="ECO:0000313" key="2">
    <source>
        <dbReference type="EMBL" id="MEO1781440.1"/>
    </source>
</evidence>
<comment type="caution">
    <text evidence="2">The sequence shown here is derived from an EMBL/GenBank/DDBJ whole genome shotgun (WGS) entry which is preliminary data.</text>
</comment>
<evidence type="ECO:0000256" key="1">
    <source>
        <dbReference type="SAM" id="Phobius"/>
    </source>
</evidence>
<keyword evidence="1" id="KW-0472">Membrane</keyword>
<feature type="transmembrane region" description="Helical" evidence="1">
    <location>
        <begin position="116"/>
        <end position="142"/>
    </location>
</feature>
<dbReference type="Proteomes" id="UP001429357">
    <property type="component" value="Unassembled WGS sequence"/>
</dbReference>
<keyword evidence="1" id="KW-0812">Transmembrane</keyword>
<reference evidence="3" key="1">
    <citation type="submission" date="2016-06" db="EMBL/GenBank/DDBJ databases">
        <title>Four novel species of enterococci isolated from chicken manure.</title>
        <authorList>
            <person name="Van Tyne D."/>
        </authorList>
    </citation>
    <scope>NUCLEOTIDE SEQUENCE [LARGE SCALE GENOMIC DNA]</scope>
    <source>
        <strain evidence="3">JM9A</strain>
    </source>
</reference>
<evidence type="ECO:0000313" key="3">
    <source>
        <dbReference type="Proteomes" id="UP001429357"/>
    </source>
</evidence>
<reference evidence="2 3" key="2">
    <citation type="submission" date="2024-02" db="EMBL/GenBank/DDBJ databases">
        <title>The Genome Sequence of Enterococcus diestrammenae JM9A.</title>
        <authorList>
            <person name="Earl A."/>
            <person name="Manson A."/>
            <person name="Gilmore M."/>
            <person name="Sanders J."/>
            <person name="Shea T."/>
            <person name="Howe W."/>
            <person name="Livny J."/>
            <person name="Cuomo C."/>
            <person name="Neafsey D."/>
            <person name="Birren B."/>
        </authorList>
    </citation>
    <scope>NUCLEOTIDE SEQUENCE [LARGE SCALE GENOMIC DNA]</scope>
    <source>
        <strain evidence="2 3">JM9A</strain>
    </source>
</reference>
<feature type="transmembrane region" description="Helical" evidence="1">
    <location>
        <begin position="149"/>
        <end position="170"/>
    </location>
</feature>
<accession>A0ABV0F049</accession>
<dbReference type="EMBL" id="MAEI02000001">
    <property type="protein sequence ID" value="MEO1781440.1"/>
    <property type="molecule type" value="Genomic_DNA"/>
</dbReference>
<organism evidence="2 3">
    <name type="scientific">Enterococcus diestrammenae</name>
    <dbReference type="NCBI Taxonomy" id="1155073"/>
    <lineage>
        <taxon>Bacteria</taxon>
        <taxon>Bacillati</taxon>
        <taxon>Bacillota</taxon>
        <taxon>Bacilli</taxon>
        <taxon>Lactobacillales</taxon>
        <taxon>Enterococcaceae</taxon>
        <taxon>Enterococcus</taxon>
    </lineage>
</organism>
<proteinExistence type="predicted"/>
<keyword evidence="3" id="KW-1185">Reference proteome</keyword>
<name>A0ABV0F049_9ENTE</name>
<protein>
    <recommendedName>
        <fullName evidence="4">DUF1700 domain-containing protein</fullName>
    </recommendedName>
</protein>
<sequence length="200" mass="22131">MDRKQFLAALIGYLPQDIEEMEKSEFLEYYDTLIRDFVADGYTEEEAVAMIGDPREVVAQAEFTQVRTAFPRYREKQRLNVGVLLLLILGFPLWGSLLLAAVCLLFSAYLLLWTPLLVIASLAFGFTLGGGGAMLLSLLAFFDGLAIGMAQLGSGMLLLGLGLVCCYLTRRCLTWSIVITKNTLSFFANLLKRSVAGYGF</sequence>
<gene>
    <name evidence="2" type="ORF">BAU18_001025</name>
</gene>
<evidence type="ECO:0008006" key="4">
    <source>
        <dbReference type="Google" id="ProtNLM"/>
    </source>
</evidence>